<organism evidence="1 2">
    <name type="scientific">Gemella haemolysans</name>
    <dbReference type="NCBI Taxonomy" id="1379"/>
    <lineage>
        <taxon>Bacteria</taxon>
        <taxon>Bacillati</taxon>
        <taxon>Bacillota</taxon>
        <taxon>Bacilli</taxon>
        <taxon>Bacillales</taxon>
        <taxon>Gemellaceae</taxon>
        <taxon>Gemella</taxon>
    </lineage>
</organism>
<dbReference type="RefSeq" id="WP_271965032.1">
    <property type="nucleotide sequence ID" value="NZ_JAQMFS010000094.1"/>
</dbReference>
<proteinExistence type="predicted"/>
<evidence type="ECO:0000313" key="2">
    <source>
        <dbReference type="Proteomes" id="UP001212217"/>
    </source>
</evidence>
<sequence length="207" mass="23304">MKNKKLKTATSIMSLAILITPISTLTNNSNIANAKTKIQNKNIKENNTFTITIDLSKINVENELLKAKQLLKEKKITQEEYKIIKSILKPEINNINSQDKFRAAPRAYGPYYPARKVAYINNWGVKEMYNNALRKSKGLGTIISFITDRLIGGPYGWGLGALGLIQSFSSPSAFEQAIQHAYWQGKGIDVYYHISRSIMSLISYVVI</sequence>
<reference evidence="1" key="1">
    <citation type="submission" date="2023-08" db="EMBL/GenBank/DDBJ databases">
        <title>Dental plaque isolates bound by oral lectin ZG16B.</title>
        <authorList>
            <person name="Ghosh S."/>
        </authorList>
    </citation>
    <scope>NUCLEOTIDE SEQUENCE</scope>
    <source>
        <strain evidence="1">DP3_5B</strain>
    </source>
</reference>
<gene>
    <name evidence="1" type="ORF">PNO30_07850</name>
</gene>
<dbReference type="EMBL" id="JAQMFS010000094">
    <property type="protein sequence ID" value="MDB6186671.1"/>
    <property type="molecule type" value="Genomic_DNA"/>
</dbReference>
<dbReference type="AlphaFoldDB" id="A0AAW6B5V4"/>
<dbReference type="Proteomes" id="UP001212217">
    <property type="component" value="Unassembled WGS sequence"/>
</dbReference>
<accession>A0AAW6B5V4</accession>
<protein>
    <submittedName>
        <fullName evidence="1">Uncharacterized protein</fullName>
    </submittedName>
</protein>
<comment type="caution">
    <text evidence="1">The sequence shown here is derived from an EMBL/GenBank/DDBJ whole genome shotgun (WGS) entry which is preliminary data.</text>
</comment>
<evidence type="ECO:0000313" key="1">
    <source>
        <dbReference type="EMBL" id="MDB6186671.1"/>
    </source>
</evidence>
<name>A0AAW6B5V4_9BACL</name>